<dbReference type="PRINTS" id="PR02008">
    <property type="entry name" value="RCMTFAMILY"/>
</dbReference>
<keyword evidence="5 6" id="KW-0694">RNA-binding</keyword>
<proteinExistence type="inferred from homology"/>
<dbReference type="Proteomes" id="UP000886817">
    <property type="component" value="Unassembled WGS sequence"/>
</dbReference>
<dbReference type="Pfam" id="PF17126">
    <property type="entry name" value="RsmF_methylt_CI"/>
    <property type="match status" value="1"/>
</dbReference>
<keyword evidence="1" id="KW-0963">Cytoplasm</keyword>
<evidence type="ECO:0000259" key="7">
    <source>
        <dbReference type="PROSITE" id="PS51686"/>
    </source>
</evidence>
<reference evidence="8" key="2">
    <citation type="submission" date="2021-04" db="EMBL/GenBank/DDBJ databases">
        <authorList>
            <person name="Gilroy R."/>
        </authorList>
    </citation>
    <scope>NUCLEOTIDE SEQUENCE</scope>
    <source>
        <strain evidence="8">ChiSjej1B19-8411</strain>
    </source>
</reference>
<evidence type="ECO:0000256" key="5">
    <source>
        <dbReference type="ARBA" id="ARBA00022884"/>
    </source>
</evidence>
<dbReference type="Gene3D" id="3.40.50.150">
    <property type="entry name" value="Vaccinia Virus protein VP39"/>
    <property type="match status" value="1"/>
</dbReference>
<organism evidence="8 9">
    <name type="scientific">Candidatus Blautia gallistercoris</name>
    <dbReference type="NCBI Taxonomy" id="2838490"/>
    <lineage>
        <taxon>Bacteria</taxon>
        <taxon>Bacillati</taxon>
        <taxon>Bacillota</taxon>
        <taxon>Clostridia</taxon>
        <taxon>Lachnospirales</taxon>
        <taxon>Lachnospiraceae</taxon>
        <taxon>Blautia</taxon>
    </lineage>
</organism>
<dbReference type="CDD" id="cd02440">
    <property type="entry name" value="AdoMet_MTases"/>
    <property type="match status" value="1"/>
</dbReference>
<evidence type="ECO:0000256" key="3">
    <source>
        <dbReference type="ARBA" id="ARBA00022679"/>
    </source>
</evidence>
<feature type="binding site" evidence="6">
    <location>
        <position position="134"/>
    </location>
    <ligand>
        <name>S-adenosyl-L-methionine</name>
        <dbReference type="ChEBI" id="CHEBI:59789"/>
    </ligand>
</feature>
<evidence type="ECO:0000256" key="6">
    <source>
        <dbReference type="PROSITE-ProRule" id="PRU01023"/>
    </source>
</evidence>
<dbReference type="Gene3D" id="3.30.70.1170">
    <property type="entry name" value="Sun protein, domain 3"/>
    <property type="match status" value="1"/>
</dbReference>
<dbReference type="CDD" id="cd21147">
    <property type="entry name" value="RsmF_methylt_CTD1"/>
    <property type="match status" value="1"/>
</dbReference>
<dbReference type="PANTHER" id="PTHR22807:SF30">
    <property type="entry name" value="28S RRNA (CYTOSINE(4447)-C(5))-METHYLTRANSFERASE-RELATED"/>
    <property type="match status" value="1"/>
</dbReference>
<dbReference type="InterPro" id="IPR001678">
    <property type="entry name" value="MeTrfase_RsmB-F_NOP2_dom"/>
</dbReference>
<protein>
    <submittedName>
        <fullName evidence="8">RsmB/NOP family class I SAM-dependent RNA methyltransferase</fullName>
    </submittedName>
</protein>
<dbReference type="Gene3D" id="2.30.130.60">
    <property type="match status" value="1"/>
</dbReference>
<dbReference type="InterPro" id="IPR029063">
    <property type="entry name" value="SAM-dependent_MTases_sf"/>
</dbReference>
<accession>A0A9D2B4I6</accession>
<dbReference type="PANTHER" id="PTHR22807">
    <property type="entry name" value="NOP2 YEAST -RELATED NOL1/NOP2/FMU SUN DOMAIN-CONTAINING"/>
    <property type="match status" value="1"/>
</dbReference>
<dbReference type="AlphaFoldDB" id="A0A9D2B4I6"/>
<dbReference type="InterPro" id="IPR027391">
    <property type="entry name" value="Nol1_Nop2_Fmu_2"/>
</dbReference>
<evidence type="ECO:0000256" key="4">
    <source>
        <dbReference type="ARBA" id="ARBA00022691"/>
    </source>
</evidence>
<evidence type="ECO:0000256" key="1">
    <source>
        <dbReference type="ARBA" id="ARBA00022490"/>
    </source>
</evidence>
<comment type="similarity">
    <text evidence="6">Belongs to the class I-like SAM-binding methyltransferase superfamily. RsmB/NOP family.</text>
</comment>
<evidence type="ECO:0000313" key="8">
    <source>
        <dbReference type="EMBL" id="HIX60221.1"/>
    </source>
</evidence>
<dbReference type="Pfam" id="PF13636">
    <property type="entry name" value="Methyltranf_PUA"/>
    <property type="match status" value="1"/>
</dbReference>
<dbReference type="PROSITE" id="PS51686">
    <property type="entry name" value="SAM_MT_RSMB_NOP"/>
    <property type="match status" value="1"/>
</dbReference>
<comment type="caution">
    <text evidence="6">Lacks conserved residue(s) required for the propagation of feature annotation.</text>
</comment>
<feature type="domain" description="SAM-dependent MTase RsmB/NOP-type" evidence="7">
    <location>
        <begin position="23"/>
        <end position="302"/>
    </location>
</feature>
<keyword evidence="2 6" id="KW-0489">Methyltransferase</keyword>
<feature type="binding site" evidence="6">
    <location>
        <position position="179"/>
    </location>
    <ligand>
        <name>S-adenosyl-L-methionine</name>
        <dbReference type="ChEBI" id="CHEBI:59789"/>
    </ligand>
</feature>
<evidence type="ECO:0000313" key="9">
    <source>
        <dbReference type="Proteomes" id="UP000886817"/>
    </source>
</evidence>
<sequence>MNSLPQEFLDRMKDMLKDEYGAFLESYQQPRQYGLRVNTLKTTCEKFQEQAPFPVVPVPWITNGYFYPSQIRPARHAFYQAGLYYLQEPSAMTPADRLEICPGDYVLDLCAAPGGKATELGACLKGEGLLVANDISTSRARALLRNLELFGISNAFVTSEVPARLARSFPEFFHKILLDAPCSGEGMFRKEPEVAAAWYPDRPKELAAIQRDLVRQAISMLRPGGLLLYSTCTFSPEENEGTISWLLEQYPEMEVLPIAPYSGFSPGVPQWGNGDPRLAQAVRIWPHKMDGEGHFLCLLRKPGTLTWPAPTVRTRLDAGSRKILQEFFSGLSSKIPLERTEVRGEKSYLLPQAEYPVKGIRFLRNGLYLGDVKKNRFEPSQQLALTLRDDQWPSVLHLDPEEERISRYLKGETLSLTPEETEHCQGWTLVCAGRYPLGWGKAVGQLLKNKYPAGWRIQG</sequence>
<dbReference type="Pfam" id="PF01189">
    <property type="entry name" value="Methyltr_RsmB-F"/>
    <property type="match status" value="1"/>
</dbReference>
<keyword evidence="4 6" id="KW-0949">S-adenosyl-L-methionine</keyword>
<dbReference type="EMBL" id="DXEX01000235">
    <property type="protein sequence ID" value="HIX60221.1"/>
    <property type="molecule type" value="Genomic_DNA"/>
</dbReference>
<dbReference type="GO" id="GO:0001510">
    <property type="term" value="P:RNA methylation"/>
    <property type="evidence" value="ECO:0007669"/>
    <property type="project" value="InterPro"/>
</dbReference>
<dbReference type="InterPro" id="IPR049560">
    <property type="entry name" value="MeTrfase_RsmB-F_NOP2_cat"/>
</dbReference>
<dbReference type="InterPro" id="IPR031340">
    <property type="entry name" value="RsmF_methylt_CI"/>
</dbReference>
<dbReference type="Pfam" id="PF17125">
    <property type="entry name" value="Methyltr_RsmF_N"/>
    <property type="match status" value="1"/>
</dbReference>
<dbReference type="GO" id="GO:0008173">
    <property type="term" value="F:RNA methyltransferase activity"/>
    <property type="evidence" value="ECO:0007669"/>
    <property type="project" value="InterPro"/>
</dbReference>
<dbReference type="SUPFAM" id="SSF53335">
    <property type="entry name" value="S-adenosyl-L-methionine-dependent methyltransferases"/>
    <property type="match status" value="1"/>
</dbReference>
<dbReference type="InterPro" id="IPR031341">
    <property type="entry name" value="Methyltr_RsmF_N"/>
</dbReference>
<name>A0A9D2B4I6_9FIRM</name>
<gene>
    <name evidence="8" type="ORF">IAA45_10990</name>
</gene>
<feature type="active site" description="Nucleophile" evidence="6">
    <location>
        <position position="232"/>
    </location>
</feature>
<comment type="caution">
    <text evidence="8">The sequence shown here is derived from an EMBL/GenBank/DDBJ whole genome shotgun (WGS) entry which is preliminary data.</text>
</comment>
<feature type="binding site" evidence="6">
    <location>
        <begin position="110"/>
        <end position="116"/>
    </location>
    <ligand>
        <name>S-adenosyl-L-methionine</name>
        <dbReference type="ChEBI" id="CHEBI:59789"/>
    </ligand>
</feature>
<dbReference type="GO" id="GO:0003723">
    <property type="term" value="F:RNA binding"/>
    <property type="evidence" value="ECO:0007669"/>
    <property type="project" value="UniProtKB-UniRule"/>
</dbReference>
<dbReference type="InterPro" id="IPR023267">
    <property type="entry name" value="RCMT"/>
</dbReference>
<keyword evidence="3 6" id="KW-0808">Transferase</keyword>
<reference evidence="8" key="1">
    <citation type="journal article" date="2021" name="PeerJ">
        <title>Extensive microbial diversity within the chicken gut microbiome revealed by metagenomics and culture.</title>
        <authorList>
            <person name="Gilroy R."/>
            <person name="Ravi A."/>
            <person name="Getino M."/>
            <person name="Pursley I."/>
            <person name="Horton D.L."/>
            <person name="Alikhan N.F."/>
            <person name="Baker D."/>
            <person name="Gharbi K."/>
            <person name="Hall N."/>
            <person name="Watson M."/>
            <person name="Adriaenssens E.M."/>
            <person name="Foster-Nyarko E."/>
            <person name="Jarju S."/>
            <person name="Secka A."/>
            <person name="Antonio M."/>
            <person name="Oren A."/>
            <person name="Chaudhuri R.R."/>
            <person name="La Ragione R."/>
            <person name="Hildebrand F."/>
            <person name="Pallen M.J."/>
        </authorList>
    </citation>
    <scope>NUCLEOTIDE SEQUENCE</scope>
    <source>
        <strain evidence="8">ChiSjej1B19-8411</strain>
    </source>
</reference>
<evidence type="ECO:0000256" key="2">
    <source>
        <dbReference type="ARBA" id="ARBA00022603"/>
    </source>
</evidence>